<evidence type="ECO:0000313" key="4">
    <source>
        <dbReference type="Proteomes" id="UP001212997"/>
    </source>
</evidence>
<dbReference type="EMBL" id="JANAWD010000533">
    <property type="protein sequence ID" value="KAJ3478173.1"/>
    <property type="molecule type" value="Genomic_DNA"/>
</dbReference>
<feature type="domain" description="DUF2423" evidence="2">
    <location>
        <begin position="1"/>
        <end position="43"/>
    </location>
</feature>
<dbReference type="InterPro" id="IPR019434">
    <property type="entry name" value="DUF2423"/>
</dbReference>
<feature type="region of interest" description="Disordered" evidence="1">
    <location>
        <begin position="93"/>
        <end position="131"/>
    </location>
</feature>
<organism evidence="3 4">
    <name type="scientific">Meripilus lineatus</name>
    <dbReference type="NCBI Taxonomy" id="2056292"/>
    <lineage>
        <taxon>Eukaryota</taxon>
        <taxon>Fungi</taxon>
        <taxon>Dikarya</taxon>
        <taxon>Basidiomycota</taxon>
        <taxon>Agaricomycotina</taxon>
        <taxon>Agaricomycetes</taxon>
        <taxon>Polyporales</taxon>
        <taxon>Meripilaceae</taxon>
        <taxon>Meripilus</taxon>
    </lineage>
</organism>
<evidence type="ECO:0000259" key="2">
    <source>
        <dbReference type="Pfam" id="PF10338"/>
    </source>
</evidence>
<protein>
    <recommendedName>
        <fullName evidence="2">DUF2423 domain-containing protein</fullName>
    </recommendedName>
</protein>
<comment type="caution">
    <text evidence="3">The sequence shown here is derived from an EMBL/GenBank/DDBJ whole genome shotgun (WGS) entry which is preliminary data.</text>
</comment>
<dbReference type="Pfam" id="PF10338">
    <property type="entry name" value="YBL028C_N"/>
    <property type="match status" value="1"/>
</dbReference>
<keyword evidence="4" id="KW-1185">Reference proteome</keyword>
<gene>
    <name evidence="3" type="ORF">NLI96_g9947</name>
</gene>
<evidence type="ECO:0000313" key="3">
    <source>
        <dbReference type="EMBL" id="KAJ3478173.1"/>
    </source>
</evidence>
<sequence>MAKSTRSKVKRHFRAKKRTEGVYAAAEAARLNRLHNRIKGLTTKGEEIEDIASNMSDEEEDQMRGLYDVLGLFDPEAMSSENMEGLSRMMTQANNSAPRSGAQSDAYGLSTRRSRRNRNQGGQDMFNHLFN</sequence>
<dbReference type="Proteomes" id="UP001212997">
    <property type="component" value="Unassembled WGS sequence"/>
</dbReference>
<accession>A0AAD5UZR9</accession>
<name>A0AAD5UZR9_9APHY</name>
<proteinExistence type="predicted"/>
<dbReference type="AlphaFoldDB" id="A0AAD5UZR9"/>
<feature type="compositionally biased region" description="Polar residues" evidence="1">
    <location>
        <begin position="93"/>
        <end position="103"/>
    </location>
</feature>
<reference evidence="3" key="1">
    <citation type="submission" date="2022-07" db="EMBL/GenBank/DDBJ databases">
        <title>Genome Sequence of Physisporinus lineatus.</title>
        <authorList>
            <person name="Buettner E."/>
        </authorList>
    </citation>
    <scope>NUCLEOTIDE SEQUENCE</scope>
    <source>
        <strain evidence="3">VT162</strain>
    </source>
</reference>
<evidence type="ECO:0000256" key="1">
    <source>
        <dbReference type="SAM" id="MobiDB-lite"/>
    </source>
</evidence>